<dbReference type="Pfam" id="PF23559">
    <property type="entry name" value="WHD_DRP"/>
    <property type="match status" value="1"/>
</dbReference>
<dbReference type="PANTHER" id="PTHR23155:SF955">
    <property type="entry name" value="AAA+ ATPASE DOMAIN-CONTAINING PROTEIN"/>
    <property type="match status" value="1"/>
</dbReference>
<sequence>MGEVVVVRVIDLLIDELDERRQLKLQLQLGLLERELRLMLAVLDHIESLEGPSQDMIRWAEKARDVVRFSEDMIDSFMIATAKRGRAKVLKQFALFFSDIFLGFKLSPKVKSLMLRINDLSKESKVFNITTNGGGSGGAQAQRQYLGGTKLKVPTLPYMNTSVERECAGFVVTSMICICAELGPCSPWCLCCLCDPTMSFICCCLLIVGERMIPRIRYLLKVRKQIINVREECEVTTMSSTEENVVSETNTIIFSFLEQIDFMLSQNFLFYPLATREVKQLRQYIERINNLLKHLEAVGELDKRENVWLGWVRDICLPAKDFLTSFVSKRELKIKKWAKLKAPTFLGADLELRKKLKLIRSRIQYAYGRRWIYGMAEPDEVEGLKPSRAFELESIWRDLRLMCALIEDVQGMEEKGERVKIWLEQMGDLALEVDALNTQIQGLHQGMKGGLHGELRVLSSVGKKREQISNKFQAMSERKITYDIGTFEGKRGQISLSDIIVEDDNNNLEEAVPGSSQQHTNTERCMGEIEEEVESIAPESSLMYALIGTGPSTSETVERSYASDSTETPPRFLLQQHNLMEAEPGSSQQHTITGRCMGEIEEEVESIAPESSLTNALIGTGPSTSETVERSYASDSKIRDTEQVESMERELKLIYAFLKDVEAIEEPDARLRFWEEEMRGIAQEAEAFLGPYKQNVKVEEKGFCNRLASTFKNLNADSKVVKKISKIRKKIQKFTERRIEYGIEHVEAFNSTTHKIYQRRPPSQYSEESDIIGFEDHEYEITERLLTVDEPHRCIILVVGMEGSGKTNLAKSIYDKNIVHFCTHAWVPISGKCSAVEILQDIRKEVIGSDQEPKGMRSLKEELKQMLQNFFREKRYLIVLDGMPTAGVWDDLKDTFPDESNGSRIVITTRDMDIASHSDSRIFQYKLHLRSIDESWTLFTDTLKNEVPKELEKLGKEIVMSCGGLPQTIVNKGKLLSEKAATIEEWLRVVNELKGETGPWLEISKKVSRDLPLELKGCLHYFLLFPEDFEIPTRRLITLWVADGLLRPGRGDKSPEHFAERYLMELIDRNLVQVTEKKPNGKVRTCCLPGALRKLLSKAMEDKIYKGQEKTASKSSSSIQWNRWIVDHHNYTSYNHIHGDNIDTATLQASYEKSLSFMSLDYREGSQPGEEIGNFLDRCISYRCFLLLRVLDLERVFRPQLPKVLSKLTLLRYLGLRWTYLESLPSSISNLLKLQTLDVKHTYISTLPPSIWRMQYLRHLYLSESYRSRFELRPSGASLTDLQTLWGAFVDEKSPVNDGLDTLINLRKLGVACRCMSNQKDVMSLKLQAVANWVQKLEHLQSLRLKSHDENNQPGDLHIKPLSDHTNLSSVYFLGRLETPSIISEFPENLVELTLSASALIEDPLRKLGKLPKLRILRLFSKSYVGTNMCCPQNSFPQLRVLKLWKLEELKDWIVEEGALSRLRDLEIRSCASLHKLPDGLQHVKTLQELKISNMPMEFTERTKDSSSEDWFKIEHVRYVRTEP</sequence>
<dbReference type="InterPro" id="IPR058922">
    <property type="entry name" value="WHD_DRP"/>
</dbReference>
<dbReference type="GO" id="GO:0043531">
    <property type="term" value="F:ADP binding"/>
    <property type="evidence" value="ECO:0007669"/>
    <property type="project" value="InterPro"/>
</dbReference>
<dbReference type="InterPro" id="IPR027417">
    <property type="entry name" value="P-loop_NTPase"/>
</dbReference>
<dbReference type="Pfam" id="PF23598">
    <property type="entry name" value="LRR_14"/>
    <property type="match status" value="1"/>
</dbReference>
<dbReference type="Pfam" id="PF18052">
    <property type="entry name" value="Rx_N"/>
    <property type="match status" value="2"/>
</dbReference>
<evidence type="ECO:0000259" key="8">
    <source>
        <dbReference type="Pfam" id="PF23598"/>
    </source>
</evidence>
<dbReference type="InterPro" id="IPR002182">
    <property type="entry name" value="NB-ARC"/>
</dbReference>
<dbReference type="SUPFAM" id="SSF52540">
    <property type="entry name" value="P-loop containing nucleoside triphosphate hydrolases"/>
    <property type="match status" value="1"/>
</dbReference>
<evidence type="ECO:0000313" key="9">
    <source>
        <dbReference type="EMBL" id="KAK9997286.1"/>
    </source>
</evidence>
<proteinExistence type="predicted"/>
<evidence type="ECO:0000256" key="2">
    <source>
        <dbReference type="ARBA" id="ARBA00022741"/>
    </source>
</evidence>
<dbReference type="PANTHER" id="PTHR23155">
    <property type="entry name" value="DISEASE RESISTANCE PROTEIN RP"/>
    <property type="match status" value="1"/>
</dbReference>
<reference evidence="9 10" key="1">
    <citation type="submission" date="2024-01" db="EMBL/GenBank/DDBJ databases">
        <title>A telomere-to-telomere, gap-free genome of sweet tea (Lithocarpus litseifolius).</title>
        <authorList>
            <person name="Zhou J."/>
        </authorList>
    </citation>
    <scope>NUCLEOTIDE SEQUENCE [LARGE SCALE GENOMIC DNA]</scope>
    <source>
        <strain evidence="9">Zhou-2022a</strain>
        <tissue evidence="9">Leaf</tissue>
    </source>
</reference>
<dbReference type="Gene3D" id="1.10.8.430">
    <property type="entry name" value="Helical domain of apoptotic protease-activating factors"/>
    <property type="match status" value="1"/>
</dbReference>
<keyword evidence="1" id="KW-0677">Repeat</keyword>
<evidence type="ECO:0000259" key="7">
    <source>
        <dbReference type="Pfam" id="PF23559"/>
    </source>
</evidence>
<dbReference type="InterPro" id="IPR042197">
    <property type="entry name" value="Apaf_helical"/>
</dbReference>
<dbReference type="Pfam" id="PF00931">
    <property type="entry name" value="NB-ARC"/>
    <property type="match status" value="1"/>
</dbReference>
<evidence type="ECO:0000256" key="4">
    <source>
        <dbReference type="SAM" id="MobiDB-lite"/>
    </source>
</evidence>
<feature type="domain" description="NB-ARC" evidence="5">
    <location>
        <begin position="775"/>
        <end position="941"/>
    </location>
</feature>
<evidence type="ECO:0000313" key="10">
    <source>
        <dbReference type="Proteomes" id="UP001459277"/>
    </source>
</evidence>
<feature type="region of interest" description="Disordered" evidence="4">
    <location>
        <begin position="614"/>
        <end position="640"/>
    </location>
</feature>
<accession>A0AAW2CHN9</accession>
<dbReference type="Proteomes" id="UP001459277">
    <property type="component" value="Unassembled WGS sequence"/>
</dbReference>
<evidence type="ECO:0000256" key="1">
    <source>
        <dbReference type="ARBA" id="ARBA00022737"/>
    </source>
</evidence>
<feature type="domain" description="Disease resistance N-terminal" evidence="6">
    <location>
        <begin position="5"/>
        <end position="86"/>
    </location>
</feature>
<dbReference type="GO" id="GO:0098542">
    <property type="term" value="P:defense response to other organism"/>
    <property type="evidence" value="ECO:0007669"/>
    <property type="project" value="TreeGrafter"/>
</dbReference>
<evidence type="ECO:0000259" key="5">
    <source>
        <dbReference type="Pfam" id="PF00931"/>
    </source>
</evidence>
<dbReference type="EMBL" id="JAZDWU010000007">
    <property type="protein sequence ID" value="KAK9997286.1"/>
    <property type="molecule type" value="Genomic_DNA"/>
</dbReference>
<dbReference type="InterPro" id="IPR044974">
    <property type="entry name" value="Disease_R_plants"/>
</dbReference>
<organism evidence="9 10">
    <name type="scientific">Lithocarpus litseifolius</name>
    <dbReference type="NCBI Taxonomy" id="425828"/>
    <lineage>
        <taxon>Eukaryota</taxon>
        <taxon>Viridiplantae</taxon>
        <taxon>Streptophyta</taxon>
        <taxon>Embryophyta</taxon>
        <taxon>Tracheophyta</taxon>
        <taxon>Spermatophyta</taxon>
        <taxon>Magnoliopsida</taxon>
        <taxon>eudicotyledons</taxon>
        <taxon>Gunneridae</taxon>
        <taxon>Pentapetalae</taxon>
        <taxon>rosids</taxon>
        <taxon>fabids</taxon>
        <taxon>Fagales</taxon>
        <taxon>Fagaceae</taxon>
        <taxon>Lithocarpus</taxon>
    </lineage>
</organism>
<feature type="domain" description="Disease resistance N-terminal" evidence="6">
    <location>
        <begin position="641"/>
        <end position="695"/>
    </location>
</feature>
<dbReference type="Gene3D" id="3.80.10.10">
    <property type="entry name" value="Ribonuclease Inhibitor"/>
    <property type="match status" value="1"/>
</dbReference>
<name>A0AAW2CHN9_9ROSI</name>
<dbReference type="InterPro" id="IPR041118">
    <property type="entry name" value="Rx_N"/>
</dbReference>
<gene>
    <name evidence="9" type="ORF">SO802_021972</name>
</gene>
<evidence type="ECO:0000259" key="6">
    <source>
        <dbReference type="Pfam" id="PF18052"/>
    </source>
</evidence>
<dbReference type="InterPro" id="IPR032675">
    <property type="entry name" value="LRR_dom_sf"/>
</dbReference>
<dbReference type="InterPro" id="IPR036388">
    <property type="entry name" value="WH-like_DNA-bd_sf"/>
</dbReference>
<keyword evidence="3" id="KW-0611">Plant defense</keyword>
<dbReference type="Gene3D" id="1.20.5.4130">
    <property type="match status" value="2"/>
</dbReference>
<feature type="domain" description="Disease resistance R13L4/SHOC-2-like LRR" evidence="8">
    <location>
        <begin position="1180"/>
        <end position="1494"/>
    </location>
</feature>
<dbReference type="SUPFAM" id="SSF52058">
    <property type="entry name" value="L domain-like"/>
    <property type="match status" value="1"/>
</dbReference>
<keyword evidence="2" id="KW-0547">Nucleotide-binding</keyword>
<dbReference type="Gene3D" id="1.10.10.10">
    <property type="entry name" value="Winged helix-like DNA-binding domain superfamily/Winged helix DNA-binding domain"/>
    <property type="match status" value="1"/>
</dbReference>
<dbReference type="InterPro" id="IPR055414">
    <property type="entry name" value="LRR_R13L4/SHOC2-like"/>
</dbReference>
<dbReference type="Gene3D" id="3.40.50.300">
    <property type="entry name" value="P-loop containing nucleotide triphosphate hydrolases"/>
    <property type="match status" value="1"/>
</dbReference>
<evidence type="ECO:0000256" key="3">
    <source>
        <dbReference type="ARBA" id="ARBA00022821"/>
    </source>
</evidence>
<dbReference type="PRINTS" id="PR00364">
    <property type="entry name" value="DISEASERSIST"/>
</dbReference>
<feature type="compositionally biased region" description="Polar residues" evidence="4">
    <location>
        <begin position="614"/>
        <end position="626"/>
    </location>
</feature>
<keyword evidence="10" id="KW-1185">Reference proteome</keyword>
<protein>
    <submittedName>
        <fullName evidence="9">Uncharacterized protein</fullName>
    </submittedName>
</protein>
<feature type="domain" description="Disease resistance protein winged helix" evidence="7">
    <location>
        <begin position="1024"/>
        <end position="1088"/>
    </location>
</feature>
<comment type="caution">
    <text evidence="9">The sequence shown here is derived from an EMBL/GenBank/DDBJ whole genome shotgun (WGS) entry which is preliminary data.</text>
</comment>